<dbReference type="OrthoDB" id="4773419at2759"/>
<dbReference type="Proteomes" id="UP000481858">
    <property type="component" value="Unassembled WGS sequence"/>
</dbReference>
<keyword evidence="2" id="KW-0812">Transmembrane</keyword>
<proteinExistence type="predicted"/>
<protein>
    <submittedName>
        <fullName evidence="3">Uncharacterized protein</fullName>
    </submittedName>
</protein>
<feature type="region of interest" description="Disordered" evidence="1">
    <location>
        <begin position="269"/>
        <end position="292"/>
    </location>
</feature>
<feature type="region of interest" description="Disordered" evidence="1">
    <location>
        <begin position="1"/>
        <end position="71"/>
    </location>
</feature>
<reference evidence="3 4" key="1">
    <citation type="submission" date="2019-12" db="EMBL/GenBank/DDBJ databases">
        <title>Draft genome sequence of the ascomycete Xylaria multiplex DSM 110363.</title>
        <authorList>
            <person name="Buettner E."/>
            <person name="Kellner H."/>
        </authorList>
    </citation>
    <scope>NUCLEOTIDE SEQUENCE [LARGE SCALE GENOMIC DNA]</scope>
    <source>
        <strain evidence="3 4">DSM 110363</strain>
    </source>
</reference>
<dbReference type="InParanoid" id="A0A7C8IXX9"/>
<keyword evidence="2" id="KW-0472">Membrane</keyword>
<dbReference type="AlphaFoldDB" id="A0A7C8IXX9"/>
<evidence type="ECO:0000256" key="2">
    <source>
        <dbReference type="SAM" id="Phobius"/>
    </source>
</evidence>
<evidence type="ECO:0000313" key="4">
    <source>
        <dbReference type="Proteomes" id="UP000481858"/>
    </source>
</evidence>
<sequence>MTATNILSPESASTSYISGNEDKVSGGGGGGSLEPVFLPLIRRQWSQDDSEPDDEEDGPHGRFNQLTGTDTSTLTTTFIPDEITTPFTTSDVHTTLATPVSDVYPPLTTLFTPDPSCLSVFGSCATDGGISSPNNCIGNVFPQAICSTSTIGLDGIARFTWGNSLSCYPSSSGAHFLVQTYSPGYFCPVGMTTVTSVLALDAVWCCPTGLTLEDDLCKSTGTQVIYREDTAVEDCLHTNTLALSTAPTMTVNFSPILLGRQKFPLTTPLTSIGSSPTSPSSSPRPPNKQPAMSETATIGIIIGSIIGGLFLSSLAILYIMKLRKAKRLGKRQLEAAVKAKPDEYTGKPELEGSRAYVYTAKAELDAMATRAELEGTVVESHGDDGIYVLKPELQGTLGTERNRGAYVRKRSELEAVPKLCVPVGEQPVGGL</sequence>
<keyword evidence="2" id="KW-1133">Transmembrane helix</keyword>
<evidence type="ECO:0000313" key="3">
    <source>
        <dbReference type="EMBL" id="KAF2969062.1"/>
    </source>
</evidence>
<evidence type="ECO:0000256" key="1">
    <source>
        <dbReference type="SAM" id="MobiDB-lite"/>
    </source>
</evidence>
<feature type="compositionally biased region" description="Low complexity" evidence="1">
    <location>
        <begin position="269"/>
        <end position="281"/>
    </location>
</feature>
<gene>
    <name evidence="3" type="ORF">GQX73_g4467</name>
</gene>
<feature type="transmembrane region" description="Helical" evidence="2">
    <location>
        <begin position="296"/>
        <end position="320"/>
    </location>
</feature>
<feature type="compositionally biased region" description="Acidic residues" evidence="1">
    <location>
        <begin position="48"/>
        <end position="57"/>
    </location>
</feature>
<name>A0A7C8IXX9_9PEZI</name>
<keyword evidence="4" id="KW-1185">Reference proteome</keyword>
<accession>A0A7C8IXX9</accession>
<feature type="compositionally biased region" description="Polar residues" evidence="1">
    <location>
        <begin position="1"/>
        <end position="18"/>
    </location>
</feature>
<dbReference type="EMBL" id="WUBL01000041">
    <property type="protein sequence ID" value="KAF2969062.1"/>
    <property type="molecule type" value="Genomic_DNA"/>
</dbReference>
<organism evidence="3 4">
    <name type="scientific">Xylaria multiplex</name>
    <dbReference type="NCBI Taxonomy" id="323545"/>
    <lineage>
        <taxon>Eukaryota</taxon>
        <taxon>Fungi</taxon>
        <taxon>Dikarya</taxon>
        <taxon>Ascomycota</taxon>
        <taxon>Pezizomycotina</taxon>
        <taxon>Sordariomycetes</taxon>
        <taxon>Xylariomycetidae</taxon>
        <taxon>Xylariales</taxon>
        <taxon>Xylariaceae</taxon>
        <taxon>Xylaria</taxon>
    </lineage>
</organism>
<comment type="caution">
    <text evidence="3">The sequence shown here is derived from an EMBL/GenBank/DDBJ whole genome shotgun (WGS) entry which is preliminary data.</text>
</comment>